<keyword evidence="3 6" id="KW-1133">Transmembrane helix</keyword>
<keyword evidence="4 6" id="KW-0472">Membrane</keyword>
<dbReference type="GO" id="GO:0046872">
    <property type="term" value="F:metal ion binding"/>
    <property type="evidence" value="ECO:0007669"/>
    <property type="project" value="UniProtKB-KW"/>
</dbReference>
<dbReference type="PANTHER" id="PTHR20855">
    <property type="entry name" value="ADIPOR/PROGESTIN RECEPTOR-RELATED"/>
    <property type="match status" value="1"/>
</dbReference>
<evidence type="ECO:0000256" key="4">
    <source>
        <dbReference type="ARBA" id="ARBA00023136"/>
    </source>
</evidence>
<gene>
    <name evidence="7" type="ORF">G7071_03800</name>
</gene>
<accession>A0A6G7YCZ7</accession>
<sequence>MTAPADRVDDALERAKAVMADKMAEIKPRLRGWMHAGSLPPMVVAFAVLIAMSPTTPLRVGSSIYAASALLLFGVSAAYHLGTWEPRVWAALRRFDHANIYVLIAGTYTPFAILYLRDEARLWLLATVWGLAVAGLVFRVAWINAPRWLFTPLYIGLGWVIVFFIPQLLDGADRFPSWVNVSVLSLVAAGGLIYTIGGVVYAAKRPNPSPAWFGFHEVFHLCTVLAFVAQYAAVSLATCSLR</sequence>
<dbReference type="AlphaFoldDB" id="A0A6G7YCZ7"/>
<dbReference type="InterPro" id="IPR004254">
    <property type="entry name" value="AdipoR/HlyIII-related"/>
</dbReference>
<keyword evidence="5" id="KW-0479">Metal-binding</keyword>
<dbReference type="GO" id="GO:0016020">
    <property type="term" value="C:membrane"/>
    <property type="evidence" value="ECO:0007669"/>
    <property type="project" value="UniProtKB-SubCell"/>
</dbReference>
<feature type="transmembrane region" description="Helical" evidence="6">
    <location>
        <begin position="123"/>
        <end position="142"/>
    </location>
</feature>
<dbReference type="EMBL" id="CP049866">
    <property type="protein sequence ID" value="QIK74675.1"/>
    <property type="molecule type" value="Genomic_DNA"/>
</dbReference>
<dbReference type="KEGG" id="npi:G7071_03800"/>
<protein>
    <submittedName>
        <fullName evidence="7">Hemolysin III family protein</fullName>
    </submittedName>
</protein>
<dbReference type="Proteomes" id="UP000502035">
    <property type="component" value="Chromosome"/>
</dbReference>
<name>A0A6G7YCZ7_9ACTN</name>
<dbReference type="Pfam" id="PF03006">
    <property type="entry name" value="HlyIII"/>
    <property type="match status" value="1"/>
</dbReference>
<evidence type="ECO:0000313" key="8">
    <source>
        <dbReference type="Proteomes" id="UP000502035"/>
    </source>
</evidence>
<keyword evidence="8" id="KW-1185">Reference proteome</keyword>
<feature type="transmembrane region" description="Helical" evidence="6">
    <location>
        <begin position="181"/>
        <end position="203"/>
    </location>
</feature>
<feature type="binding site" evidence="5">
    <location>
        <position position="80"/>
    </location>
    <ligand>
        <name>Zn(2+)</name>
        <dbReference type="ChEBI" id="CHEBI:29105"/>
    </ligand>
</feature>
<feature type="binding site" evidence="5">
    <location>
        <position position="220"/>
    </location>
    <ligand>
        <name>Zn(2+)</name>
        <dbReference type="ChEBI" id="CHEBI:29105"/>
    </ligand>
</feature>
<evidence type="ECO:0000256" key="5">
    <source>
        <dbReference type="PIRSR" id="PIRSR604254-1"/>
    </source>
</evidence>
<feature type="binding site" evidence="5">
    <location>
        <position position="216"/>
    </location>
    <ligand>
        <name>Zn(2+)</name>
        <dbReference type="ChEBI" id="CHEBI:29105"/>
    </ligand>
</feature>
<organism evidence="7 8">
    <name type="scientific">Nocardioides piscis</name>
    <dbReference type="NCBI Taxonomy" id="2714938"/>
    <lineage>
        <taxon>Bacteria</taxon>
        <taxon>Bacillati</taxon>
        <taxon>Actinomycetota</taxon>
        <taxon>Actinomycetes</taxon>
        <taxon>Propionibacteriales</taxon>
        <taxon>Nocardioidaceae</taxon>
        <taxon>Nocardioides</taxon>
    </lineage>
</organism>
<dbReference type="RefSeq" id="WP_166315053.1">
    <property type="nucleotide sequence ID" value="NZ_CP049866.1"/>
</dbReference>
<proteinExistence type="predicted"/>
<feature type="transmembrane region" description="Helical" evidence="6">
    <location>
        <begin position="148"/>
        <end position="169"/>
    </location>
</feature>
<dbReference type="PANTHER" id="PTHR20855:SF3">
    <property type="entry name" value="LD03007P"/>
    <property type="match status" value="1"/>
</dbReference>
<reference evidence="7 8" key="1">
    <citation type="submission" date="2020-03" db="EMBL/GenBank/DDBJ databases">
        <title>Nocardioides sp. nov., isolated from fish.</title>
        <authorList>
            <person name="Hyun D.-W."/>
            <person name="Bae J.-W."/>
        </authorList>
    </citation>
    <scope>NUCLEOTIDE SEQUENCE [LARGE SCALE GENOMIC DNA]</scope>
    <source>
        <strain evidence="7 8">HDW12A</strain>
    </source>
</reference>
<keyword evidence="2 6" id="KW-0812">Transmembrane</keyword>
<feature type="transmembrane region" description="Helical" evidence="6">
    <location>
        <begin position="98"/>
        <end position="116"/>
    </location>
</feature>
<evidence type="ECO:0000256" key="6">
    <source>
        <dbReference type="SAM" id="Phobius"/>
    </source>
</evidence>
<evidence type="ECO:0000256" key="2">
    <source>
        <dbReference type="ARBA" id="ARBA00022692"/>
    </source>
</evidence>
<feature type="transmembrane region" description="Helical" evidence="6">
    <location>
        <begin position="64"/>
        <end position="82"/>
    </location>
</feature>
<comment type="subcellular location">
    <subcellularLocation>
        <location evidence="1">Membrane</location>
        <topology evidence="1">Multi-pass membrane protein</topology>
    </subcellularLocation>
</comment>
<feature type="transmembrane region" description="Helical" evidence="6">
    <location>
        <begin position="218"/>
        <end position="241"/>
    </location>
</feature>
<feature type="transmembrane region" description="Helical" evidence="6">
    <location>
        <begin position="32"/>
        <end position="52"/>
    </location>
</feature>
<keyword evidence="5" id="KW-0862">Zinc</keyword>
<evidence type="ECO:0000256" key="3">
    <source>
        <dbReference type="ARBA" id="ARBA00022989"/>
    </source>
</evidence>
<evidence type="ECO:0000256" key="1">
    <source>
        <dbReference type="ARBA" id="ARBA00004141"/>
    </source>
</evidence>
<evidence type="ECO:0000313" key="7">
    <source>
        <dbReference type="EMBL" id="QIK74675.1"/>
    </source>
</evidence>